<reference evidence="8" key="1">
    <citation type="journal article" date="2019" name="Int. J. Syst. Evol. Microbiol.">
        <title>The Global Catalogue of Microorganisms (GCM) 10K type strain sequencing project: providing services to taxonomists for standard genome sequencing and annotation.</title>
        <authorList>
            <consortium name="The Broad Institute Genomics Platform"/>
            <consortium name="The Broad Institute Genome Sequencing Center for Infectious Disease"/>
            <person name="Wu L."/>
            <person name="Ma J."/>
        </authorList>
    </citation>
    <scope>NUCLEOTIDE SEQUENCE [LARGE SCALE GENOMIC DNA]</scope>
    <source>
        <strain evidence="8">CCTCC AB 2013263</strain>
    </source>
</reference>
<dbReference type="RefSeq" id="WP_380080566.1">
    <property type="nucleotide sequence ID" value="NZ_JBHRZF010000206.1"/>
</dbReference>
<evidence type="ECO:0000256" key="2">
    <source>
        <dbReference type="ARBA" id="ARBA00022475"/>
    </source>
</evidence>
<evidence type="ECO:0000256" key="3">
    <source>
        <dbReference type="ARBA" id="ARBA00022692"/>
    </source>
</evidence>
<dbReference type="Pfam" id="PF03739">
    <property type="entry name" value="LptF_LptG"/>
    <property type="match status" value="1"/>
</dbReference>
<dbReference type="PANTHER" id="PTHR33529:SF6">
    <property type="entry name" value="YJGP_YJGQ FAMILY PERMEASE"/>
    <property type="match status" value="1"/>
</dbReference>
<dbReference type="EMBL" id="JBHRZF010000206">
    <property type="protein sequence ID" value="MFC3862623.1"/>
    <property type="molecule type" value="Genomic_DNA"/>
</dbReference>
<organism evidence="7 8">
    <name type="scientific">Deinococcus antarcticus</name>
    <dbReference type="NCBI Taxonomy" id="1298767"/>
    <lineage>
        <taxon>Bacteria</taxon>
        <taxon>Thermotogati</taxon>
        <taxon>Deinococcota</taxon>
        <taxon>Deinococci</taxon>
        <taxon>Deinococcales</taxon>
        <taxon>Deinococcaceae</taxon>
        <taxon>Deinococcus</taxon>
    </lineage>
</organism>
<keyword evidence="2" id="KW-1003">Cell membrane</keyword>
<dbReference type="InterPro" id="IPR005495">
    <property type="entry name" value="LptG/LptF_permease"/>
</dbReference>
<dbReference type="Proteomes" id="UP001595748">
    <property type="component" value="Unassembled WGS sequence"/>
</dbReference>
<dbReference type="PANTHER" id="PTHR33529">
    <property type="entry name" value="SLR0882 PROTEIN-RELATED"/>
    <property type="match status" value="1"/>
</dbReference>
<evidence type="ECO:0000313" key="8">
    <source>
        <dbReference type="Proteomes" id="UP001595748"/>
    </source>
</evidence>
<sequence>MKRFERYVLDEIIPALLGALAVVILLFLLVALQEVLAPLLAKGANPLLVGKLLALNIPWAISQALPLGLMFATLLGLSRLASDSEIKGALAGGVPITRLMWPVLALALGVAALAFAIGEGITPRTRVAEQTVQRQIIFDNPRVIGLGTKDAQGRNLVLTDSLGRAISVGGLEPDGTMRDLRIVTMQVGQPPREVITARTGQLRGNVLSLQDGERITYQAARPVTVLTFKTGTLPVQDVQANFDQNATASGTLKPIDLPLRTLIERTNTYRVQKTSAPAEFTALHRKFAEPLAAIALTFFAVSLAVYTFRSSINLGFTWAILLAFAYYATWSVFRIMGEQGALPPVVAAYAPDTIAVLAGGLLLWLANRR</sequence>
<gene>
    <name evidence="7" type="ORF">ACFOPQ_17805</name>
</gene>
<proteinExistence type="predicted"/>
<protein>
    <submittedName>
        <fullName evidence="7">LptF/LptG family permease</fullName>
    </submittedName>
</protein>
<evidence type="ECO:0000256" key="1">
    <source>
        <dbReference type="ARBA" id="ARBA00004651"/>
    </source>
</evidence>
<feature type="transmembrane region" description="Helical" evidence="6">
    <location>
        <begin position="345"/>
        <end position="366"/>
    </location>
</feature>
<feature type="transmembrane region" description="Helical" evidence="6">
    <location>
        <begin position="52"/>
        <end position="78"/>
    </location>
</feature>
<keyword evidence="4 6" id="KW-1133">Transmembrane helix</keyword>
<feature type="transmembrane region" description="Helical" evidence="6">
    <location>
        <begin position="291"/>
        <end position="308"/>
    </location>
</feature>
<evidence type="ECO:0000313" key="7">
    <source>
        <dbReference type="EMBL" id="MFC3862623.1"/>
    </source>
</evidence>
<evidence type="ECO:0000256" key="6">
    <source>
        <dbReference type="SAM" id="Phobius"/>
    </source>
</evidence>
<keyword evidence="3 6" id="KW-0812">Transmembrane</keyword>
<evidence type="ECO:0000256" key="4">
    <source>
        <dbReference type="ARBA" id="ARBA00022989"/>
    </source>
</evidence>
<keyword evidence="5 6" id="KW-0472">Membrane</keyword>
<comment type="subcellular location">
    <subcellularLocation>
        <location evidence="1">Cell membrane</location>
        <topology evidence="1">Multi-pass membrane protein</topology>
    </subcellularLocation>
</comment>
<accession>A0ABV8AAA2</accession>
<feature type="transmembrane region" description="Helical" evidence="6">
    <location>
        <begin position="315"/>
        <end position="333"/>
    </location>
</feature>
<keyword evidence="8" id="KW-1185">Reference proteome</keyword>
<comment type="caution">
    <text evidence="7">The sequence shown here is derived from an EMBL/GenBank/DDBJ whole genome shotgun (WGS) entry which is preliminary data.</text>
</comment>
<evidence type="ECO:0000256" key="5">
    <source>
        <dbReference type="ARBA" id="ARBA00023136"/>
    </source>
</evidence>
<feature type="transmembrane region" description="Helical" evidence="6">
    <location>
        <begin position="12"/>
        <end position="32"/>
    </location>
</feature>
<name>A0ABV8AAA2_9DEIO</name>
<feature type="transmembrane region" description="Helical" evidence="6">
    <location>
        <begin position="99"/>
        <end position="118"/>
    </location>
</feature>